<protein>
    <submittedName>
        <fullName evidence="1">Uncharacterized protein</fullName>
    </submittedName>
</protein>
<dbReference type="AlphaFoldDB" id="A0AAD8Q4I1"/>
<proteinExistence type="predicted"/>
<gene>
    <name evidence="1" type="ORF">LY79DRAFT_98907</name>
</gene>
<dbReference type="Proteomes" id="UP001230504">
    <property type="component" value="Unassembled WGS sequence"/>
</dbReference>
<keyword evidence="2" id="KW-1185">Reference proteome</keyword>
<sequence length="200" mass="22214">MPPMLPENTACPPHLVSGTLRATQHRLFAVAVSSSVLRFCPSRSTTAASHKRWHQDGGRLNIMRFKSRAAEGQVHLFLTVWRRRCRRRRRTTGRQLRSNPLTRLTVSTVCSAPDWSGTSGTETSPSNCEASIALFVGFRYVLWFSSFTPCRTLLASVGNPGTCSRSYMLLDPSTYLSPQWLLNPVNSMENPMLPPCSGAA</sequence>
<reference evidence="1" key="1">
    <citation type="submission" date="2021-06" db="EMBL/GenBank/DDBJ databases">
        <title>Comparative genomics, transcriptomics and evolutionary studies reveal genomic signatures of adaptation to plant cell wall in hemibiotrophic fungi.</title>
        <authorList>
            <consortium name="DOE Joint Genome Institute"/>
            <person name="Baroncelli R."/>
            <person name="Diaz J.F."/>
            <person name="Benocci T."/>
            <person name="Peng M."/>
            <person name="Battaglia E."/>
            <person name="Haridas S."/>
            <person name="Andreopoulos W."/>
            <person name="Labutti K."/>
            <person name="Pangilinan J."/>
            <person name="Floch G.L."/>
            <person name="Makela M.R."/>
            <person name="Henrissat B."/>
            <person name="Grigoriev I.V."/>
            <person name="Crouch J.A."/>
            <person name="De Vries R.P."/>
            <person name="Sukno S.A."/>
            <person name="Thon M.R."/>
        </authorList>
    </citation>
    <scope>NUCLEOTIDE SEQUENCE</scope>
    <source>
        <strain evidence="1">CBS 125086</strain>
    </source>
</reference>
<organism evidence="1 2">
    <name type="scientific">Colletotrichum navitas</name>
    <dbReference type="NCBI Taxonomy" id="681940"/>
    <lineage>
        <taxon>Eukaryota</taxon>
        <taxon>Fungi</taxon>
        <taxon>Dikarya</taxon>
        <taxon>Ascomycota</taxon>
        <taxon>Pezizomycotina</taxon>
        <taxon>Sordariomycetes</taxon>
        <taxon>Hypocreomycetidae</taxon>
        <taxon>Glomerellales</taxon>
        <taxon>Glomerellaceae</taxon>
        <taxon>Colletotrichum</taxon>
        <taxon>Colletotrichum graminicola species complex</taxon>
    </lineage>
</organism>
<accession>A0AAD8Q4I1</accession>
<evidence type="ECO:0000313" key="2">
    <source>
        <dbReference type="Proteomes" id="UP001230504"/>
    </source>
</evidence>
<comment type="caution">
    <text evidence="1">The sequence shown here is derived from an EMBL/GenBank/DDBJ whole genome shotgun (WGS) entry which is preliminary data.</text>
</comment>
<name>A0AAD8Q4I1_9PEZI</name>
<dbReference type="GeneID" id="85449517"/>
<evidence type="ECO:0000313" key="1">
    <source>
        <dbReference type="EMBL" id="KAK1595465.1"/>
    </source>
</evidence>
<dbReference type="EMBL" id="JAHLJV010000015">
    <property type="protein sequence ID" value="KAK1595465.1"/>
    <property type="molecule type" value="Genomic_DNA"/>
</dbReference>
<dbReference type="RefSeq" id="XP_060416477.1">
    <property type="nucleotide sequence ID" value="XM_060565277.1"/>
</dbReference>